<evidence type="ECO:0008006" key="4">
    <source>
        <dbReference type="Google" id="ProtNLM"/>
    </source>
</evidence>
<feature type="chain" id="PRO_5032347234" description="Argininosuccinate lyase" evidence="1">
    <location>
        <begin position="22"/>
        <end position="120"/>
    </location>
</feature>
<proteinExistence type="predicted"/>
<reference evidence="2 3" key="1">
    <citation type="submission" date="2020-08" db="EMBL/GenBank/DDBJ databases">
        <title>Genomic Encyclopedia of Type Strains, Phase IV (KMG-IV): sequencing the most valuable type-strain genomes for metagenomic binning, comparative biology and taxonomic classification.</title>
        <authorList>
            <person name="Goeker M."/>
        </authorList>
    </citation>
    <scope>NUCLEOTIDE SEQUENCE [LARGE SCALE GENOMIC DNA]</scope>
    <source>
        <strain evidence="2 3">DSM 25622</strain>
    </source>
</reference>
<keyword evidence="1" id="KW-0732">Signal</keyword>
<sequence>MQRHLLAALGLALAMPSMAEAQSRLDFTLVNRTGYEINEVYVGPTSSSSWGRDIMGQGTLADGRSVDVQFSPSAATCEWDMKVVYADGDQSEWRKMNLCSISRVTLHWNRQSGTTRAVTE</sequence>
<dbReference type="RefSeq" id="WP_184515483.1">
    <property type="nucleotide sequence ID" value="NZ_JACIJD010000005.1"/>
</dbReference>
<evidence type="ECO:0000313" key="3">
    <source>
        <dbReference type="Proteomes" id="UP000580654"/>
    </source>
</evidence>
<comment type="caution">
    <text evidence="2">The sequence shown here is derived from an EMBL/GenBank/DDBJ whole genome shotgun (WGS) entry which is preliminary data.</text>
</comment>
<organism evidence="2 3">
    <name type="scientific">Muricoccus pecuniae</name>
    <dbReference type="NCBI Taxonomy" id="693023"/>
    <lineage>
        <taxon>Bacteria</taxon>
        <taxon>Pseudomonadati</taxon>
        <taxon>Pseudomonadota</taxon>
        <taxon>Alphaproteobacteria</taxon>
        <taxon>Acetobacterales</taxon>
        <taxon>Roseomonadaceae</taxon>
        <taxon>Muricoccus</taxon>
    </lineage>
</organism>
<name>A0A840XX90_9PROT</name>
<gene>
    <name evidence="2" type="ORF">FHS87_001427</name>
</gene>
<accession>A0A840XX90</accession>
<protein>
    <recommendedName>
        <fullName evidence="4">Argininosuccinate lyase</fullName>
    </recommendedName>
</protein>
<dbReference type="AlphaFoldDB" id="A0A840XX90"/>
<dbReference type="EMBL" id="JACIJD010000005">
    <property type="protein sequence ID" value="MBB5693398.1"/>
    <property type="molecule type" value="Genomic_DNA"/>
</dbReference>
<feature type="signal peptide" evidence="1">
    <location>
        <begin position="1"/>
        <end position="21"/>
    </location>
</feature>
<dbReference type="Proteomes" id="UP000580654">
    <property type="component" value="Unassembled WGS sequence"/>
</dbReference>
<keyword evidence="3" id="KW-1185">Reference proteome</keyword>
<evidence type="ECO:0000313" key="2">
    <source>
        <dbReference type="EMBL" id="MBB5693398.1"/>
    </source>
</evidence>
<evidence type="ECO:0000256" key="1">
    <source>
        <dbReference type="SAM" id="SignalP"/>
    </source>
</evidence>